<organism evidence="7 8">
    <name type="scientific">Kalanchoe fedtschenkoi</name>
    <name type="common">Lavender scallops</name>
    <name type="synonym">South American air plant</name>
    <dbReference type="NCBI Taxonomy" id="63787"/>
    <lineage>
        <taxon>Eukaryota</taxon>
        <taxon>Viridiplantae</taxon>
        <taxon>Streptophyta</taxon>
        <taxon>Embryophyta</taxon>
        <taxon>Tracheophyta</taxon>
        <taxon>Spermatophyta</taxon>
        <taxon>Magnoliopsida</taxon>
        <taxon>eudicotyledons</taxon>
        <taxon>Gunneridae</taxon>
        <taxon>Pentapetalae</taxon>
        <taxon>Saxifragales</taxon>
        <taxon>Crassulaceae</taxon>
        <taxon>Kalanchoe</taxon>
    </lineage>
</organism>
<evidence type="ECO:0000256" key="1">
    <source>
        <dbReference type="ARBA" id="ARBA00004123"/>
    </source>
</evidence>
<protein>
    <recommendedName>
        <fullName evidence="6">HTH myb-type domain-containing protein</fullName>
    </recommendedName>
</protein>
<dbReference type="Pfam" id="PF00249">
    <property type="entry name" value="Myb_DNA-binding"/>
    <property type="match status" value="1"/>
</dbReference>
<feature type="domain" description="HTH myb-type" evidence="6">
    <location>
        <begin position="187"/>
        <end position="240"/>
    </location>
</feature>
<evidence type="ECO:0000313" key="8">
    <source>
        <dbReference type="Proteomes" id="UP000594263"/>
    </source>
</evidence>
<reference evidence="7" key="1">
    <citation type="submission" date="2021-01" db="UniProtKB">
        <authorList>
            <consortium name="EnsemblPlants"/>
        </authorList>
    </citation>
    <scope>IDENTIFICATION</scope>
</reference>
<evidence type="ECO:0000256" key="5">
    <source>
        <dbReference type="SAM" id="MobiDB-lite"/>
    </source>
</evidence>
<keyword evidence="3" id="KW-0804">Transcription</keyword>
<proteinExistence type="predicted"/>
<evidence type="ECO:0000256" key="2">
    <source>
        <dbReference type="ARBA" id="ARBA00023015"/>
    </source>
</evidence>
<dbReference type="NCBIfam" id="TIGR01557">
    <property type="entry name" value="myb_SHAQKYF"/>
    <property type="match status" value="1"/>
</dbReference>
<dbReference type="PANTHER" id="PTHR31499:SF85">
    <property type="entry name" value="TRANSCRIPTION FACTOR MYB-RELATED FAMILY"/>
    <property type="match status" value="1"/>
</dbReference>
<sequence length="262" mass="28839">MSSGCSYDFVNSSYSSSVSQPDPRWHSMGGGGGGSEIMHSQTLITPTKLPSTILSRLGSPASAFYATERCMAGFPQSRLDQTPSFPLDSQFMNTLQSVVQPHLLTANQYKSVFRNPATSGNSTLAPTASIPFQGIPDDKFCSSSSANTGLFSWSQTDGRNQYVETCSSHTTNRFSPGSTLSSKMRIRWTQDLHDKFVECVNRLGGSDKATPKAILKLMDSDGLTIFHVKSHLQKYRTAKYLPESTEGIIFVLIYIYIYKSKH</sequence>
<name>A0A7N0UTT7_KALFE</name>
<evidence type="ECO:0000256" key="4">
    <source>
        <dbReference type="ARBA" id="ARBA00023242"/>
    </source>
</evidence>
<comment type="subcellular location">
    <subcellularLocation>
        <location evidence="1">Nucleus</location>
    </subcellularLocation>
</comment>
<dbReference type="Gene3D" id="1.10.10.60">
    <property type="entry name" value="Homeodomain-like"/>
    <property type="match status" value="1"/>
</dbReference>
<dbReference type="GO" id="GO:0003700">
    <property type="term" value="F:DNA-binding transcription factor activity"/>
    <property type="evidence" value="ECO:0007669"/>
    <property type="project" value="InterPro"/>
</dbReference>
<dbReference type="Proteomes" id="UP000594263">
    <property type="component" value="Unplaced"/>
</dbReference>
<evidence type="ECO:0000313" key="7">
    <source>
        <dbReference type="EnsemblPlants" id="Kaladp0087s0061.1.v1.1"/>
    </source>
</evidence>
<dbReference type="PANTHER" id="PTHR31499">
    <property type="entry name" value="MYB FAMILY TRANSCRIPTION FACTOR PHL11"/>
    <property type="match status" value="1"/>
</dbReference>
<feature type="region of interest" description="Disordered" evidence="5">
    <location>
        <begin position="14"/>
        <end position="36"/>
    </location>
</feature>
<dbReference type="InterPro" id="IPR006447">
    <property type="entry name" value="Myb_dom_plants"/>
</dbReference>
<keyword evidence="8" id="KW-1185">Reference proteome</keyword>
<dbReference type="FunFam" id="1.10.10.60:FF:000002">
    <property type="entry name" value="Myb family transcription factor"/>
    <property type="match status" value="1"/>
</dbReference>
<dbReference type="InterPro" id="IPR017930">
    <property type="entry name" value="Myb_dom"/>
</dbReference>
<dbReference type="GO" id="GO:0005634">
    <property type="term" value="C:nucleus"/>
    <property type="evidence" value="ECO:0007669"/>
    <property type="project" value="UniProtKB-SubCell"/>
</dbReference>
<dbReference type="InterPro" id="IPR001005">
    <property type="entry name" value="SANT/Myb"/>
</dbReference>
<dbReference type="InterPro" id="IPR046955">
    <property type="entry name" value="PHR1-like"/>
</dbReference>
<dbReference type="GO" id="GO:0003677">
    <property type="term" value="F:DNA binding"/>
    <property type="evidence" value="ECO:0007669"/>
    <property type="project" value="InterPro"/>
</dbReference>
<dbReference type="AlphaFoldDB" id="A0A7N0UTT7"/>
<dbReference type="Gramene" id="Kaladp0087s0061.1.v1.1">
    <property type="protein sequence ID" value="Kaladp0087s0061.1.v1.1"/>
    <property type="gene ID" value="Kaladp0087s0061.v1.1"/>
</dbReference>
<dbReference type="SUPFAM" id="SSF46689">
    <property type="entry name" value="Homeodomain-like"/>
    <property type="match status" value="1"/>
</dbReference>
<dbReference type="InterPro" id="IPR009057">
    <property type="entry name" value="Homeodomain-like_sf"/>
</dbReference>
<keyword evidence="4" id="KW-0539">Nucleus</keyword>
<dbReference type="PROSITE" id="PS51294">
    <property type="entry name" value="HTH_MYB"/>
    <property type="match status" value="1"/>
</dbReference>
<keyword evidence="2" id="KW-0805">Transcription regulation</keyword>
<evidence type="ECO:0000259" key="6">
    <source>
        <dbReference type="PROSITE" id="PS51294"/>
    </source>
</evidence>
<dbReference type="EnsemblPlants" id="Kaladp0087s0061.1.v1.1">
    <property type="protein sequence ID" value="Kaladp0087s0061.1.v1.1"/>
    <property type="gene ID" value="Kaladp0087s0061.v1.1"/>
</dbReference>
<evidence type="ECO:0000256" key="3">
    <source>
        <dbReference type="ARBA" id="ARBA00023163"/>
    </source>
</evidence>
<accession>A0A7N0UTT7</accession>